<keyword evidence="2" id="KW-1185">Reference proteome</keyword>
<sequence>MNPNAPSPADDREPAEHRRFAHCLRALETVSEADEAGLVAAVLDDRDALMAGSAVSRHLDRRAAALLGGPAFTAWARTLAGVVARSDFLTRRLREWVLLHSIVRGGPWTAGELAGASDWFQRTAVATPGLTDPAALALLARDGRTRRVRAAASRRLREAGRAR</sequence>
<gene>
    <name evidence="1" type="ORF">SGLAU_01940</name>
</gene>
<name>A0A089X3Q4_STRGA</name>
<dbReference type="RefSeq" id="WP_043497761.1">
    <property type="nucleotide sequence ID" value="NZ_CP009438.1"/>
</dbReference>
<evidence type="ECO:0000313" key="2">
    <source>
        <dbReference type="Proteomes" id="UP000029482"/>
    </source>
</evidence>
<dbReference type="EMBL" id="CP009438">
    <property type="protein sequence ID" value="AIR96416.1"/>
    <property type="molecule type" value="Genomic_DNA"/>
</dbReference>
<proteinExistence type="predicted"/>
<dbReference type="OrthoDB" id="4563535at2"/>
<protein>
    <submittedName>
        <fullName evidence="1">Uncharacterized protein</fullName>
    </submittedName>
</protein>
<organism evidence="1 2">
    <name type="scientific">Streptomyces glaucescens</name>
    <dbReference type="NCBI Taxonomy" id="1907"/>
    <lineage>
        <taxon>Bacteria</taxon>
        <taxon>Bacillati</taxon>
        <taxon>Actinomycetota</taxon>
        <taxon>Actinomycetes</taxon>
        <taxon>Kitasatosporales</taxon>
        <taxon>Streptomycetaceae</taxon>
        <taxon>Streptomyces</taxon>
    </lineage>
</organism>
<dbReference type="STRING" id="1907.SGLAU_01940"/>
<dbReference type="AlphaFoldDB" id="A0A089X3Q4"/>
<dbReference type="HOGENOM" id="CLU_1693646_0_0_11"/>
<evidence type="ECO:0000313" key="1">
    <source>
        <dbReference type="EMBL" id="AIR96416.1"/>
    </source>
</evidence>
<dbReference type="KEGG" id="sgu:SGLAU_01940"/>
<reference evidence="2" key="1">
    <citation type="journal article" date="2015" name="J. Biotechnol.">
        <title>Complete genome sequence of the actinobacterium Streptomyces glaucescens GLA.O (DSM 40922) consisting of a linear chromosome and one linear plasmid.</title>
        <authorList>
            <person name="Ortseifen V."/>
            <person name="Winkler A."/>
            <person name="Albersmeier A."/>
            <person name="Wendler S."/>
            <person name="Puhler A."/>
            <person name="Kalinowski J."/>
            <person name="Ruckert C."/>
        </authorList>
    </citation>
    <scope>NUCLEOTIDE SEQUENCE [LARGE SCALE GENOMIC DNA]</scope>
    <source>
        <strain evidence="2">DSM 40922 / GLA O</strain>
    </source>
</reference>
<dbReference type="Proteomes" id="UP000029482">
    <property type="component" value="Chromosome"/>
</dbReference>
<dbReference type="eggNOG" id="ENOG5034AJ4">
    <property type="taxonomic scope" value="Bacteria"/>
</dbReference>
<accession>A0A089X3Q4</accession>